<accession>A0A1I1Q034</accession>
<evidence type="ECO:0000313" key="3">
    <source>
        <dbReference type="EMBL" id="SFD15506.1"/>
    </source>
</evidence>
<feature type="compositionally biased region" description="Low complexity" evidence="1">
    <location>
        <begin position="388"/>
        <end position="401"/>
    </location>
</feature>
<feature type="region of interest" description="Disordered" evidence="1">
    <location>
        <begin position="388"/>
        <end position="408"/>
    </location>
</feature>
<feature type="transmembrane region" description="Helical" evidence="2">
    <location>
        <begin position="20"/>
        <end position="44"/>
    </location>
</feature>
<dbReference type="OrthoDB" id="4333693at2"/>
<sequence>MAQQRGARSARDHALAVLRVRNTAVAVALLPAAVAAVVLTAQATGRLPGGWTPLRWTVLVAAGVLSALAVAIASVIVRARPPVTPTVAVPEESGPALHGLIRELAARLGVPPPGGIALTPDCDSWLEEPAHRRRPAARRARPGARYDDGEPPPPAPGPVLVIGSPFLWWMRVSELRALLAPVVAGTAPSAHPDIAAARRCVRGLDAAAAAGGPRRPLLCCTARLARLMLRAAARHAAEMERGVAAAASAHAQRFDPGPRPAVQEQVGLAYAGWDRLLTRVASPAWRAGRRPVLLNEGVVAALTELSRRDRLAEGFAGRLAERSASELLADPGAVDREVSLLAARLFAPSPPGGAELLPVEWPAYPAEVVDRIWRERAGRLAAALGVSGAEADGAPGPSSSSGRGGGPAAATLTALLRRLAGDSASVGSAGPGAAGPGAGVGVRAGGPEAADVLAARVVAETARAARPQGVPGGPEGPAAVLVHRGFPAQPPRTGRELLVEHIAAAVCRATADATGARAGLDWLDGPVLLTDGERRPDLVEPVQALVDSGDSGPLLAWLADAGVRGDAFARLG</sequence>
<keyword evidence="4" id="KW-1185">Reference proteome</keyword>
<proteinExistence type="predicted"/>
<dbReference type="RefSeq" id="WP_093840014.1">
    <property type="nucleotide sequence ID" value="NZ_FOLM01000010.1"/>
</dbReference>
<feature type="region of interest" description="Disordered" evidence="1">
    <location>
        <begin position="128"/>
        <end position="157"/>
    </location>
</feature>
<keyword evidence="2" id="KW-1133">Transmembrane helix</keyword>
<keyword evidence="2" id="KW-0472">Membrane</keyword>
<feature type="compositionally biased region" description="Basic residues" evidence="1">
    <location>
        <begin position="131"/>
        <end position="142"/>
    </location>
</feature>
<organism evidence="3 4">
    <name type="scientific">Streptomyces aidingensis</name>
    <dbReference type="NCBI Taxonomy" id="910347"/>
    <lineage>
        <taxon>Bacteria</taxon>
        <taxon>Bacillati</taxon>
        <taxon>Actinomycetota</taxon>
        <taxon>Actinomycetes</taxon>
        <taxon>Kitasatosporales</taxon>
        <taxon>Streptomycetaceae</taxon>
        <taxon>Streptomyces</taxon>
    </lineage>
</organism>
<protein>
    <submittedName>
        <fullName evidence="3">Uncharacterized protein</fullName>
    </submittedName>
</protein>
<feature type="transmembrane region" description="Helical" evidence="2">
    <location>
        <begin position="56"/>
        <end position="77"/>
    </location>
</feature>
<reference evidence="3 4" key="1">
    <citation type="submission" date="2016-10" db="EMBL/GenBank/DDBJ databases">
        <authorList>
            <person name="de Groot N.N."/>
        </authorList>
    </citation>
    <scope>NUCLEOTIDE SEQUENCE [LARGE SCALE GENOMIC DNA]</scope>
    <source>
        <strain evidence="3 4">CGMCC 4.5739</strain>
    </source>
</reference>
<name>A0A1I1Q034_9ACTN</name>
<keyword evidence="2" id="KW-0812">Transmembrane</keyword>
<evidence type="ECO:0000256" key="2">
    <source>
        <dbReference type="SAM" id="Phobius"/>
    </source>
</evidence>
<gene>
    <name evidence="3" type="ORF">SAMN05421773_110190</name>
</gene>
<dbReference type="Proteomes" id="UP000199207">
    <property type="component" value="Unassembled WGS sequence"/>
</dbReference>
<dbReference type="AlphaFoldDB" id="A0A1I1Q034"/>
<evidence type="ECO:0000313" key="4">
    <source>
        <dbReference type="Proteomes" id="UP000199207"/>
    </source>
</evidence>
<dbReference type="STRING" id="910347.SAMN05421773_110190"/>
<evidence type="ECO:0000256" key="1">
    <source>
        <dbReference type="SAM" id="MobiDB-lite"/>
    </source>
</evidence>
<dbReference type="EMBL" id="FOLM01000010">
    <property type="protein sequence ID" value="SFD15506.1"/>
    <property type="molecule type" value="Genomic_DNA"/>
</dbReference>